<dbReference type="EMBL" id="CAMXCS010000002">
    <property type="protein sequence ID" value="CAI3946902.1"/>
    <property type="molecule type" value="Genomic_DNA"/>
</dbReference>
<dbReference type="Gene3D" id="3.30.1240.10">
    <property type="match status" value="1"/>
</dbReference>
<dbReference type="NCBIfam" id="TIGR00099">
    <property type="entry name" value="Cof-subfamily"/>
    <property type="match status" value="1"/>
</dbReference>
<organism evidence="1 3">
    <name type="scientific">Commensalibacter communis</name>
    <dbReference type="NCBI Taxonomy" id="2972786"/>
    <lineage>
        <taxon>Bacteria</taxon>
        <taxon>Pseudomonadati</taxon>
        <taxon>Pseudomonadota</taxon>
        <taxon>Alphaproteobacteria</taxon>
        <taxon>Acetobacterales</taxon>
        <taxon>Acetobacteraceae</taxon>
    </lineage>
</organism>
<dbReference type="AlphaFoldDB" id="A0A9W4TNV6"/>
<dbReference type="Proteomes" id="UP001154259">
    <property type="component" value="Unassembled WGS sequence"/>
</dbReference>
<gene>
    <name evidence="2" type="ORF">R53529_LOCUS1460</name>
    <name evidence="1" type="ORF">R53530_LOCUS973</name>
</gene>
<dbReference type="GO" id="GO:0016791">
    <property type="term" value="F:phosphatase activity"/>
    <property type="evidence" value="ECO:0007669"/>
    <property type="project" value="UniProtKB-ARBA"/>
</dbReference>
<dbReference type="PANTHER" id="PTHR10000">
    <property type="entry name" value="PHOSPHOSERINE PHOSPHATASE"/>
    <property type="match status" value="1"/>
</dbReference>
<dbReference type="SFLD" id="SFLDG01140">
    <property type="entry name" value="C2.B:_Phosphomannomutase_and_P"/>
    <property type="match status" value="1"/>
</dbReference>
<protein>
    <submittedName>
        <fullName evidence="1 2">Hydroxymethylpyrimidine pyrophosphatase and other HAD family phosphatases (Cof)</fullName>
    </submittedName>
</protein>
<dbReference type="Pfam" id="PF08282">
    <property type="entry name" value="Hydrolase_3"/>
    <property type="match status" value="1"/>
</dbReference>
<evidence type="ECO:0000313" key="1">
    <source>
        <dbReference type="EMBL" id="CAI3936530.1"/>
    </source>
</evidence>
<keyword evidence="4" id="KW-1185">Reference proteome</keyword>
<dbReference type="Proteomes" id="UP001154255">
    <property type="component" value="Unassembled WGS sequence"/>
</dbReference>
<dbReference type="InterPro" id="IPR036412">
    <property type="entry name" value="HAD-like_sf"/>
</dbReference>
<evidence type="ECO:0000313" key="2">
    <source>
        <dbReference type="EMBL" id="CAI3946902.1"/>
    </source>
</evidence>
<dbReference type="InterPro" id="IPR006379">
    <property type="entry name" value="HAD-SF_hydro_IIB"/>
</dbReference>
<accession>A0A9W4TNV6</accession>
<dbReference type="Gene3D" id="3.40.50.1000">
    <property type="entry name" value="HAD superfamily/HAD-like"/>
    <property type="match status" value="1"/>
</dbReference>
<name>A0A9W4TNV6_9PROT</name>
<sequence length="284" mass="31352">MLNLSTFNRAKSKKEASGKIKLLVSDIDGTLVTNDKKITLEALAATQKLQEAGIHLCLVSSRPPQGIQMFFKELNILTPFAALNGGEIIGNDGTVVSSMMMDTKDAHEVYDLLHSHDVKAWVFGGFDWVVFDMNDPYIPHEKAVVGSNPELLNHINEYKKRIVKIEGVSSNTAVLDKLAAHINQKYPNTVKALRSSDHYLDITHPKANKGSAAIELGKQYGIDISEIACIGDMDNDIPMLEIAGLSIAMGQSTENVYRHAHFQTKSNEDNGWAYAVEQYILPRA</sequence>
<dbReference type="GO" id="GO:0000287">
    <property type="term" value="F:magnesium ion binding"/>
    <property type="evidence" value="ECO:0007669"/>
    <property type="project" value="TreeGrafter"/>
</dbReference>
<dbReference type="PANTHER" id="PTHR10000:SF8">
    <property type="entry name" value="HAD SUPERFAMILY HYDROLASE-LIKE, TYPE 3"/>
    <property type="match status" value="1"/>
</dbReference>
<dbReference type="CDD" id="cd07516">
    <property type="entry name" value="HAD_Pase"/>
    <property type="match status" value="1"/>
</dbReference>
<dbReference type="NCBIfam" id="TIGR01484">
    <property type="entry name" value="HAD-SF-IIB"/>
    <property type="match status" value="1"/>
</dbReference>
<reference evidence="1" key="1">
    <citation type="submission" date="2022-10" db="EMBL/GenBank/DDBJ databases">
        <authorList>
            <person name="Botero Cardona J."/>
        </authorList>
    </citation>
    <scope>NUCLEOTIDE SEQUENCE</scope>
    <source>
        <strain evidence="1">LMG 31819</strain>
        <strain evidence="2">R-53529</strain>
    </source>
</reference>
<evidence type="ECO:0000313" key="4">
    <source>
        <dbReference type="Proteomes" id="UP001154259"/>
    </source>
</evidence>
<evidence type="ECO:0000313" key="3">
    <source>
        <dbReference type="Proteomes" id="UP001154255"/>
    </source>
</evidence>
<dbReference type="InterPro" id="IPR000150">
    <property type="entry name" value="Cof"/>
</dbReference>
<comment type="caution">
    <text evidence="1">The sequence shown here is derived from an EMBL/GenBank/DDBJ whole genome shotgun (WGS) entry which is preliminary data.</text>
</comment>
<dbReference type="GO" id="GO:0005829">
    <property type="term" value="C:cytosol"/>
    <property type="evidence" value="ECO:0007669"/>
    <property type="project" value="TreeGrafter"/>
</dbReference>
<dbReference type="InterPro" id="IPR023214">
    <property type="entry name" value="HAD_sf"/>
</dbReference>
<dbReference type="PROSITE" id="PS01228">
    <property type="entry name" value="COF_1"/>
    <property type="match status" value="1"/>
</dbReference>
<dbReference type="EMBL" id="CAMXCM010000002">
    <property type="protein sequence ID" value="CAI3936530.1"/>
    <property type="molecule type" value="Genomic_DNA"/>
</dbReference>
<dbReference type="RefSeq" id="WP_271789883.1">
    <property type="nucleotide sequence ID" value="NZ_CAMXCM010000002.1"/>
</dbReference>
<dbReference type="SFLD" id="SFLDS00003">
    <property type="entry name" value="Haloacid_Dehalogenase"/>
    <property type="match status" value="1"/>
</dbReference>
<dbReference type="SUPFAM" id="SSF56784">
    <property type="entry name" value="HAD-like"/>
    <property type="match status" value="1"/>
</dbReference>
<proteinExistence type="predicted"/>